<dbReference type="NCBIfam" id="NF003828">
    <property type="entry name" value="PRK05416.1"/>
    <property type="match status" value="1"/>
</dbReference>
<dbReference type="RefSeq" id="WP_025434791.1">
    <property type="nucleotide sequence ID" value="NZ_CP007452.1"/>
</dbReference>
<feature type="binding site" evidence="4">
    <location>
        <begin position="59"/>
        <end position="62"/>
    </location>
    <ligand>
        <name>GTP</name>
        <dbReference type="ChEBI" id="CHEBI:37565"/>
    </ligand>
</feature>
<dbReference type="PIRSF" id="PIRSF005052">
    <property type="entry name" value="P-loopkin"/>
    <property type="match status" value="1"/>
</dbReference>
<gene>
    <name evidence="7" type="ORF">EAL2_c04500</name>
</gene>
<dbReference type="Proteomes" id="UP000019591">
    <property type="component" value="Chromosome"/>
</dbReference>
<dbReference type="Pfam" id="PF03668">
    <property type="entry name" value="RapZ-like_N"/>
    <property type="match status" value="1"/>
</dbReference>
<evidence type="ECO:0000313" key="7">
    <source>
        <dbReference type="EMBL" id="AHM55752.1"/>
    </source>
</evidence>
<evidence type="ECO:0000256" key="4">
    <source>
        <dbReference type="HAMAP-Rule" id="MF_00636"/>
    </source>
</evidence>
<feature type="binding site" evidence="4">
    <location>
        <begin position="8"/>
        <end position="15"/>
    </location>
    <ligand>
        <name>ATP</name>
        <dbReference type="ChEBI" id="CHEBI:30616"/>
    </ligand>
</feature>
<organism evidence="7 8">
    <name type="scientific">Peptoclostridium acidaminophilum DSM 3953</name>
    <dbReference type="NCBI Taxonomy" id="1286171"/>
    <lineage>
        <taxon>Bacteria</taxon>
        <taxon>Bacillati</taxon>
        <taxon>Bacillota</taxon>
        <taxon>Clostridia</taxon>
        <taxon>Peptostreptococcales</taxon>
        <taxon>Peptoclostridiaceae</taxon>
        <taxon>Peptoclostridium</taxon>
    </lineage>
</organism>
<dbReference type="InterPro" id="IPR053931">
    <property type="entry name" value="RapZ_C"/>
</dbReference>
<reference evidence="7 8" key="1">
    <citation type="journal article" date="2014" name="Genome Announc.">
        <title>Complete Genome Sequence of Amino Acid-Utilizing Eubacterium acidaminophilum al-2 (DSM 3953).</title>
        <authorList>
            <person name="Poehlein A."/>
            <person name="Andreesen J.R."/>
            <person name="Daniel R."/>
        </authorList>
    </citation>
    <scope>NUCLEOTIDE SEQUENCE [LARGE SCALE GENOMIC DNA]</scope>
    <source>
        <strain evidence="7 8">DSM 3953</strain>
    </source>
</reference>
<dbReference type="Gene3D" id="3.40.50.300">
    <property type="entry name" value="P-loop containing nucleotide triphosphate hydrolases"/>
    <property type="match status" value="1"/>
</dbReference>
<dbReference type="PATRIC" id="fig|1286171.3.peg.394"/>
<dbReference type="InterPro" id="IPR005337">
    <property type="entry name" value="RapZ-like"/>
</dbReference>
<evidence type="ECO:0000256" key="2">
    <source>
        <dbReference type="ARBA" id="ARBA00022840"/>
    </source>
</evidence>
<evidence type="ECO:0000256" key="3">
    <source>
        <dbReference type="ARBA" id="ARBA00023134"/>
    </source>
</evidence>
<dbReference type="AlphaFoldDB" id="W8THV2"/>
<keyword evidence="3 4" id="KW-0342">GTP-binding</keyword>
<dbReference type="HOGENOM" id="CLU_059558_0_0_9"/>
<evidence type="ECO:0000259" key="6">
    <source>
        <dbReference type="Pfam" id="PF22740"/>
    </source>
</evidence>
<feature type="domain" description="RapZ-like N-terminal" evidence="5">
    <location>
        <begin position="1"/>
        <end position="157"/>
    </location>
</feature>
<dbReference type="STRING" id="1286171.EAL2_c04500"/>
<dbReference type="EMBL" id="CP007452">
    <property type="protein sequence ID" value="AHM55752.1"/>
    <property type="molecule type" value="Genomic_DNA"/>
</dbReference>
<dbReference type="PANTHER" id="PTHR30448:SF0">
    <property type="entry name" value="RNASE ADAPTER PROTEIN RAPZ"/>
    <property type="match status" value="1"/>
</dbReference>
<keyword evidence="2 4" id="KW-0067">ATP-binding</keyword>
<proteinExistence type="inferred from homology"/>
<accession>W8THV2</accession>
<dbReference type="KEGG" id="eac:EAL2_c04500"/>
<keyword evidence="1 4" id="KW-0547">Nucleotide-binding</keyword>
<dbReference type="HAMAP" id="MF_00636">
    <property type="entry name" value="RapZ_like"/>
    <property type="match status" value="1"/>
</dbReference>
<evidence type="ECO:0000256" key="1">
    <source>
        <dbReference type="ARBA" id="ARBA00022741"/>
    </source>
</evidence>
<dbReference type="OrthoDB" id="9784461at2"/>
<dbReference type="PANTHER" id="PTHR30448">
    <property type="entry name" value="RNASE ADAPTER PROTEIN RAPZ"/>
    <property type="match status" value="1"/>
</dbReference>
<name>W8THV2_PEPAC</name>
<dbReference type="SUPFAM" id="SSF52540">
    <property type="entry name" value="P-loop containing nucleoside triphosphate hydrolases"/>
    <property type="match status" value="1"/>
</dbReference>
<protein>
    <submittedName>
        <fullName evidence="7">Uncharacterized protein</fullName>
    </submittedName>
</protein>
<evidence type="ECO:0000259" key="5">
    <source>
        <dbReference type="Pfam" id="PF03668"/>
    </source>
</evidence>
<dbReference type="eggNOG" id="COG1660">
    <property type="taxonomic scope" value="Bacteria"/>
</dbReference>
<keyword evidence="8" id="KW-1185">Reference proteome</keyword>
<dbReference type="InterPro" id="IPR053930">
    <property type="entry name" value="RapZ-like_N"/>
</dbReference>
<dbReference type="GO" id="GO:0005524">
    <property type="term" value="F:ATP binding"/>
    <property type="evidence" value="ECO:0007669"/>
    <property type="project" value="UniProtKB-UniRule"/>
</dbReference>
<feature type="domain" description="RapZ C-terminal" evidence="6">
    <location>
        <begin position="164"/>
        <end position="282"/>
    </location>
</feature>
<sequence>MKFIIITGLSGAGKSEAMRGLEDSGYYCIDNIPPALIVKFAQLCINSSESMKKVALGVDIRGRQFFNDVYTSLDEMKKLGYKYEIIFLDCEDDVLIKRYKMTRRNHPLSFDTSILEGIVREKELLKELKSRANVLIDTSNLKPKDLRKQIRDIYIGESEGSNLVISVTSFGYKHGIPLDADLVFDVRFLPNPYYVEELKERTGDEEEVQSYVMNSSVSWEFLSRLKDFIDFLMPNYMEEGKHHLVIAIGCTGGKHRSVTFTNMIYDHLIEGGYRAIKKHRDIRLK</sequence>
<dbReference type="InterPro" id="IPR027417">
    <property type="entry name" value="P-loop_NTPase"/>
</dbReference>
<evidence type="ECO:0000313" key="8">
    <source>
        <dbReference type="Proteomes" id="UP000019591"/>
    </source>
</evidence>
<dbReference type="GO" id="GO:0005525">
    <property type="term" value="F:GTP binding"/>
    <property type="evidence" value="ECO:0007669"/>
    <property type="project" value="UniProtKB-UniRule"/>
</dbReference>
<dbReference type="Pfam" id="PF22740">
    <property type="entry name" value="PapZ_C"/>
    <property type="match status" value="1"/>
</dbReference>